<dbReference type="GO" id="GO:0000981">
    <property type="term" value="F:DNA-binding transcription factor activity, RNA polymerase II-specific"/>
    <property type="evidence" value="ECO:0007669"/>
    <property type="project" value="TreeGrafter"/>
</dbReference>
<evidence type="ECO:0000256" key="7">
    <source>
        <dbReference type="ARBA" id="ARBA00023015"/>
    </source>
</evidence>
<comment type="similarity">
    <text evidence="11">Belongs to the snail C2H2-type zinc-finger protein family.</text>
</comment>
<keyword evidence="10" id="KW-0539">Nucleus</keyword>
<keyword evidence="8" id="KW-0238">DNA-binding</keyword>
<comment type="similarity">
    <text evidence="2">Belongs to the krueppel C2H2-type zinc-finger protein family.</text>
</comment>
<reference evidence="14 15" key="1">
    <citation type="submission" date="2019-05" db="EMBL/GenBank/DDBJ databases">
        <title>Another draft genome of Portunus trituberculatus and its Hox gene families provides insights of decapod evolution.</title>
        <authorList>
            <person name="Jeong J.-H."/>
            <person name="Song I."/>
            <person name="Kim S."/>
            <person name="Choi T."/>
            <person name="Kim D."/>
            <person name="Ryu S."/>
            <person name="Kim W."/>
        </authorList>
    </citation>
    <scope>NUCLEOTIDE SEQUENCE [LARGE SCALE GENOMIC DNA]</scope>
    <source>
        <tissue evidence="14">Muscle</tissue>
    </source>
</reference>
<feature type="domain" description="C2H2-type" evidence="13">
    <location>
        <begin position="49"/>
        <end position="77"/>
    </location>
</feature>
<dbReference type="InterPro" id="IPR036236">
    <property type="entry name" value="Znf_C2H2_sf"/>
</dbReference>
<proteinExistence type="inferred from homology"/>
<comment type="subcellular location">
    <subcellularLocation>
        <location evidence="1">Nucleus</location>
    </subcellularLocation>
</comment>
<evidence type="ECO:0000313" key="15">
    <source>
        <dbReference type="Proteomes" id="UP000324222"/>
    </source>
</evidence>
<dbReference type="SUPFAM" id="SSF57667">
    <property type="entry name" value="beta-beta-alpha zinc fingers"/>
    <property type="match status" value="2"/>
</dbReference>
<gene>
    <name evidence="14" type="primary">ZNF2_0</name>
    <name evidence="14" type="ORF">E2C01_005114</name>
</gene>
<evidence type="ECO:0000256" key="8">
    <source>
        <dbReference type="ARBA" id="ARBA00023125"/>
    </source>
</evidence>
<evidence type="ECO:0000256" key="3">
    <source>
        <dbReference type="ARBA" id="ARBA00022723"/>
    </source>
</evidence>
<evidence type="ECO:0000256" key="1">
    <source>
        <dbReference type="ARBA" id="ARBA00004123"/>
    </source>
</evidence>
<sequence>MRSATDKAETHNDSAASSCELVRHVRYIHTHEKPHKCPDCEYASNKPVYACELCPTTCGRKTDLRIHVQKLHTSDKPLKCKKCGKAFPDRSNFIRLECVSLAFRQKQLLKRHQNLYHNPEYIPPLPREKTQECPECGKAFRHKGNLIRHMAIHDPDASAQEKAQALKIGRQKRLQLINGQQVEMYTGDVDEDEIMAVEGQDGNQYVVLEVIQLQDGEGHVMMSDGIPVTDGPLDGTGVGGVLSASPLMVPETITGDPIATDSIGSVDGACLVPGSTLLELQHKKPTELKTEVVGSVEAKKEVQKEMETCFGFDVGQLAKGNKN</sequence>
<dbReference type="SMART" id="SM00355">
    <property type="entry name" value="ZnF_C2H2"/>
    <property type="match status" value="3"/>
</dbReference>
<dbReference type="AlphaFoldDB" id="A0A5B7CTE1"/>
<dbReference type="InterPro" id="IPR013087">
    <property type="entry name" value="Znf_C2H2_type"/>
</dbReference>
<evidence type="ECO:0000256" key="10">
    <source>
        <dbReference type="ARBA" id="ARBA00023242"/>
    </source>
</evidence>
<evidence type="ECO:0000256" key="12">
    <source>
        <dbReference type="PROSITE-ProRule" id="PRU00042"/>
    </source>
</evidence>
<feature type="domain" description="C2H2-type" evidence="13">
    <location>
        <begin position="131"/>
        <end position="158"/>
    </location>
</feature>
<accession>A0A5B7CTE1</accession>
<keyword evidence="3" id="KW-0479">Metal-binding</keyword>
<dbReference type="OrthoDB" id="9888716at2759"/>
<keyword evidence="4" id="KW-0677">Repeat</keyword>
<evidence type="ECO:0000256" key="4">
    <source>
        <dbReference type="ARBA" id="ARBA00022737"/>
    </source>
</evidence>
<dbReference type="GO" id="GO:0008270">
    <property type="term" value="F:zinc ion binding"/>
    <property type="evidence" value="ECO:0007669"/>
    <property type="project" value="UniProtKB-KW"/>
</dbReference>
<dbReference type="Proteomes" id="UP000324222">
    <property type="component" value="Unassembled WGS sequence"/>
</dbReference>
<dbReference type="PROSITE" id="PS00028">
    <property type="entry name" value="ZINC_FINGER_C2H2_1"/>
    <property type="match status" value="2"/>
</dbReference>
<keyword evidence="15" id="KW-1185">Reference proteome</keyword>
<dbReference type="FunFam" id="3.30.160.60:FF:000770">
    <property type="entry name" value="zinc finger protein 16"/>
    <property type="match status" value="1"/>
</dbReference>
<keyword evidence="5 12" id="KW-0863">Zinc-finger</keyword>
<dbReference type="GO" id="GO:0005634">
    <property type="term" value="C:nucleus"/>
    <property type="evidence" value="ECO:0007669"/>
    <property type="project" value="UniProtKB-SubCell"/>
</dbReference>
<organism evidence="14 15">
    <name type="scientific">Portunus trituberculatus</name>
    <name type="common">Swimming crab</name>
    <name type="synonym">Neptunus trituberculatus</name>
    <dbReference type="NCBI Taxonomy" id="210409"/>
    <lineage>
        <taxon>Eukaryota</taxon>
        <taxon>Metazoa</taxon>
        <taxon>Ecdysozoa</taxon>
        <taxon>Arthropoda</taxon>
        <taxon>Crustacea</taxon>
        <taxon>Multicrustacea</taxon>
        <taxon>Malacostraca</taxon>
        <taxon>Eumalacostraca</taxon>
        <taxon>Eucarida</taxon>
        <taxon>Decapoda</taxon>
        <taxon>Pleocyemata</taxon>
        <taxon>Brachyura</taxon>
        <taxon>Eubrachyura</taxon>
        <taxon>Portunoidea</taxon>
        <taxon>Portunidae</taxon>
        <taxon>Portuninae</taxon>
        <taxon>Portunus</taxon>
    </lineage>
</organism>
<comment type="caution">
    <text evidence="14">The sequence shown here is derived from an EMBL/GenBank/DDBJ whole genome shotgun (WGS) entry which is preliminary data.</text>
</comment>
<dbReference type="EMBL" id="VSRR010000215">
    <property type="protein sequence ID" value="MPC12418.1"/>
    <property type="molecule type" value="Genomic_DNA"/>
</dbReference>
<keyword evidence="6" id="KW-0862">Zinc</keyword>
<dbReference type="GO" id="GO:0000978">
    <property type="term" value="F:RNA polymerase II cis-regulatory region sequence-specific DNA binding"/>
    <property type="evidence" value="ECO:0007669"/>
    <property type="project" value="TreeGrafter"/>
</dbReference>
<evidence type="ECO:0000259" key="13">
    <source>
        <dbReference type="PROSITE" id="PS50157"/>
    </source>
</evidence>
<evidence type="ECO:0000256" key="2">
    <source>
        <dbReference type="ARBA" id="ARBA00006991"/>
    </source>
</evidence>
<evidence type="ECO:0000256" key="9">
    <source>
        <dbReference type="ARBA" id="ARBA00023163"/>
    </source>
</evidence>
<dbReference type="PROSITE" id="PS50157">
    <property type="entry name" value="ZINC_FINGER_C2H2_2"/>
    <property type="match status" value="2"/>
</dbReference>
<evidence type="ECO:0000256" key="11">
    <source>
        <dbReference type="ARBA" id="ARBA00037948"/>
    </source>
</evidence>
<name>A0A5B7CTE1_PORTR</name>
<protein>
    <submittedName>
        <fullName evidence="14">Zinc finger protein 2</fullName>
    </submittedName>
</protein>
<evidence type="ECO:0000256" key="6">
    <source>
        <dbReference type="ARBA" id="ARBA00022833"/>
    </source>
</evidence>
<dbReference type="Pfam" id="PF00096">
    <property type="entry name" value="zf-C2H2"/>
    <property type="match status" value="2"/>
</dbReference>
<dbReference type="PANTHER" id="PTHR24388">
    <property type="entry name" value="ZINC FINGER PROTEIN"/>
    <property type="match status" value="1"/>
</dbReference>
<dbReference type="InterPro" id="IPR050527">
    <property type="entry name" value="Snail/Krueppel_Znf"/>
</dbReference>
<keyword evidence="9" id="KW-0804">Transcription</keyword>
<evidence type="ECO:0000313" key="14">
    <source>
        <dbReference type="EMBL" id="MPC12418.1"/>
    </source>
</evidence>
<dbReference type="Gene3D" id="3.30.160.60">
    <property type="entry name" value="Classic Zinc Finger"/>
    <property type="match status" value="3"/>
</dbReference>
<keyword evidence="7" id="KW-0805">Transcription regulation</keyword>
<evidence type="ECO:0000256" key="5">
    <source>
        <dbReference type="ARBA" id="ARBA00022771"/>
    </source>
</evidence>
<dbReference type="PANTHER" id="PTHR24388:SF54">
    <property type="entry name" value="PROTEIN ESCARGOT"/>
    <property type="match status" value="1"/>
</dbReference>